<dbReference type="PANTHER" id="PTHR24346">
    <property type="entry name" value="MAP/MICROTUBULE AFFINITY-REGULATING KINASE"/>
    <property type="match status" value="1"/>
</dbReference>
<sequence length="293" mass="33897">MIDLISTKKLVTFDDYKCNYRATRIRLDRHRIESLMKSKHIDSIDFVSVGRFSNVFCGIHRKSNKSIIIKVVLKEELAKSGGSIIKRTLPYDQLFLSDKISKTYEIFTTRSYLIVLSDYYEENLAQLLLANRGPMREQSVHQLFRLILSALNHMHSLKIAHRNLKLENIMLKDSSWPVLADFNYTIVVEDLGDASKLFSNTSLYSAPEINSHRPYDPMVADVWNLGICLFVILTNSFPFPSAVYVNDSNYLNSFMEMDKILSDQAKSTLELMLEFDPNRRIVTEKLSKNSWFS</sequence>
<dbReference type="GO" id="GO:0005737">
    <property type="term" value="C:cytoplasm"/>
    <property type="evidence" value="ECO:0007669"/>
    <property type="project" value="TreeGrafter"/>
</dbReference>
<evidence type="ECO:0000313" key="5">
    <source>
        <dbReference type="EnsemblMetazoa" id="KAF7487807.1"/>
    </source>
</evidence>
<evidence type="ECO:0000313" key="4">
    <source>
        <dbReference type="EMBL" id="KAF7487807.1"/>
    </source>
</evidence>
<evidence type="ECO:0000259" key="3">
    <source>
        <dbReference type="PROSITE" id="PS50011"/>
    </source>
</evidence>
<keyword evidence="4" id="KW-0808">Transferase</keyword>
<dbReference type="GO" id="GO:0004674">
    <property type="term" value="F:protein serine/threonine kinase activity"/>
    <property type="evidence" value="ECO:0007669"/>
    <property type="project" value="TreeGrafter"/>
</dbReference>
<dbReference type="Proteomes" id="UP000070412">
    <property type="component" value="Unassembled WGS sequence"/>
</dbReference>
<reference evidence="5" key="3">
    <citation type="submission" date="2022-06" db="UniProtKB">
        <authorList>
            <consortium name="EnsemblMetazoa"/>
        </authorList>
    </citation>
    <scope>IDENTIFICATION</scope>
</reference>
<dbReference type="Pfam" id="PF00069">
    <property type="entry name" value="Pkinase"/>
    <property type="match status" value="1"/>
</dbReference>
<dbReference type="AlphaFoldDB" id="A0A834R1X4"/>
<reference evidence="6" key="1">
    <citation type="journal article" date="2020" name="PLoS Negl. Trop. Dis.">
        <title>High-quality nuclear genome for Sarcoptes scabiei-A critical resource for a neglected parasite.</title>
        <authorList>
            <person name="Korhonen P.K."/>
            <person name="Gasser R.B."/>
            <person name="Ma G."/>
            <person name="Wang T."/>
            <person name="Stroehlein A.J."/>
            <person name="Young N.D."/>
            <person name="Ang C.S."/>
            <person name="Fernando D.D."/>
            <person name="Lu H.C."/>
            <person name="Taylor S."/>
            <person name="Reynolds S.L."/>
            <person name="Mofiz E."/>
            <person name="Najaraj S.H."/>
            <person name="Gowda H."/>
            <person name="Madugundu A."/>
            <person name="Renuse S."/>
            <person name="Holt D."/>
            <person name="Pandey A."/>
            <person name="Papenfuss A.T."/>
            <person name="Fischer K."/>
        </authorList>
    </citation>
    <scope>NUCLEOTIDE SEQUENCE [LARGE SCALE GENOMIC DNA]</scope>
</reference>
<keyword evidence="6" id="KW-1185">Reference proteome</keyword>
<dbReference type="Gene3D" id="1.10.510.10">
    <property type="entry name" value="Transferase(Phosphotransferase) domain 1"/>
    <property type="match status" value="1"/>
</dbReference>
<dbReference type="EMBL" id="WVUK01000066">
    <property type="protein sequence ID" value="KAF7487807.1"/>
    <property type="molecule type" value="Genomic_DNA"/>
</dbReference>
<name>A0A834R1X4_SARSC</name>
<evidence type="ECO:0000256" key="1">
    <source>
        <dbReference type="ARBA" id="ARBA00022741"/>
    </source>
</evidence>
<keyword evidence="1" id="KW-0547">Nucleotide-binding</keyword>
<dbReference type="InterPro" id="IPR011009">
    <property type="entry name" value="Kinase-like_dom_sf"/>
</dbReference>
<evidence type="ECO:0000313" key="6">
    <source>
        <dbReference type="Proteomes" id="UP000070412"/>
    </source>
</evidence>
<dbReference type="PANTHER" id="PTHR24346:SF30">
    <property type="entry name" value="MATERNAL EMBRYONIC LEUCINE ZIPPER KINASE"/>
    <property type="match status" value="1"/>
</dbReference>
<dbReference type="PROSITE" id="PS50011">
    <property type="entry name" value="PROTEIN_KINASE_DOM"/>
    <property type="match status" value="1"/>
</dbReference>
<keyword evidence="2" id="KW-0067">ATP-binding</keyword>
<organism evidence="4">
    <name type="scientific">Sarcoptes scabiei</name>
    <name type="common">Itch mite</name>
    <name type="synonym">Acarus scabiei</name>
    <dbReference type="NCBI Taxonomy" id="52283"/>
    <lineage>
        <taxon>Eukaryota</taxon>
        <taxon>Metazoa</taxon>
        <taxon>Ecdysozoa</taxon>
        <taxon>Arthropoda</taxon>
        <taxon>Chelicerata</taxon>
        <taxon>Arachnida</taxon>
        <taxon>Acari</taxon>
        <taxon>Acariformes</taxon>
        <taxon>Sarcoptiformes</taxon>
        <taxon>Astigmata</taxon>
        <taxon>Psoroptidia</taxon>
        <taxon>Sarcoptoidea</taxon>
        <taxon>Sarcoptidae</taxon>
        <taxon>Sarcoptinae</taxon>
        <taxon>Sarcoptes</taxon>
    </lineage>
</organism>
<reference evidence="4" key="2">
    <citation type="submission" date="2020-01" db="EMBL/GenBank/DDBJ databases">
        <authorList>
            <person name="Korhonen P.K.K."/>
            <person name="Guangxu M.G."/>
            <person name="Wang T.W."/>
            <person name="Stroehlein A.J.S."/>
            <person name="Young N.D."/>
            <person name="Ang C.-S.A."/>
            <person name="Fernando D.W.F."/>
            <person name="Lu H.L."/>
            <person name="Taylor S.T."/>
            <person name="Ehtesham M.E.M."/>
            <person name="Najaraj S.H.N."/>
            <person name="Harsha G.H.G."/>
            <person name="Madugundu A.M."/>
            <person name="Renuse S.R."/>
            <person name="Holt D.H."/>
            <person name="Pandey A.P."/>
            <person name="Papenfuss A.P."/>
            <person name="Gasser R.B.G."/>
            <person name="Fischer K.F."/>
        </authorList>
    </citation>
    <scope>NUCLEOTIDE SEQUENCE</scope>
    <source>
        <strain evidence="4">SSS_KF_BRIS2020</strain>
    </source>
</reference>
<dbReference type="SUPFAM" id="SSF56112">
    <property type="entry name" value="Protein kinase-like (PK-like)"/>
    <property type="match status" value="1"/>
</dbReference>
<dbReference type="SMART" id="SM00220">
    <property type="entry name" value="S_TKc"/>
    <property type="match status" value="1"/>
</dbReference>
<dbReference type="EnsemblMetazoa" id="SSS_1668s_mrna">
    <property type="protein sequence ID" value="KAF7487807.1"/>
    <property type="gene ID" value="SSS_1668"/>
</dbReference>
<dbReference type="GO" id="GO:0035556">
    <property type="term" value="P:intracellular signal transduction"/>
    <property type="evidence" value="ECO:0007669"/>
    <property type="project" value="TreeGrafter"/>
</dbReference>
<dbReference type="OrthoDB" id="248923at2759"/>
<protein>
    <submittedName>
        <fullName evidence="4">CBL-interacting serine/threonine-protein kinase 15</fullName>
    </submittedName>
</protein>
<accession>A0A834R1X4</accession>
<dbReference type="GO" id="GO:0005524">
    <property type="term" value="F:ATP binding"/>
    <property type="evidence" value="ECO:0007669"/>
    <property type="project" value="UniProtKB-KW"/>
</dbReference>
<gene>
    <name evidence="4" type="ORF">SSS_1668</name>
</gene>
<proteinExistence type="predicted"/>
<keyword evidence="4" id="KW-0418">Kinase</keyword>
<feature type="domain" description="Protein kinase" evidence="3">
    <location>
        <begin position="41"/>
        <end position="292"/>
    </location>
</feature>
<evidence type="ECO:0000256" key="2">
    <source>
        <dbReference type="ARBA" id="ARBA00022840"/>
    </source>
</evidence>
<dbReference type="InterPro" id="IPR000719">
    <property type="entry name" value="Prot_kinase_dom"/>
</dbReference>